<evidence type="ECO:0000256" key="1">
    <source>
        <dbReference type="SAM" id="MobiDB-lite"/>
    </source>
</evidence>
<evidence type="ECO:0000256" key="2">
    <source>
        <dbReference type="SAM" id="Phobius"/>
    </source>
</evidence>
<dbReference type="STRING" id="79200.A0A161ZJG0"/>
<dbReference type="AlphaFoldDB" id="A0A161ZJG0"/>
<feature type="transmembrane region" description="Helical" evidence="2">
    <location>
        <begin position="468"/>
        <end position="494"/>
    </location>
</feature>
<dbReference type="OrthoDB" id="672127at2759"/>
<protein>
    <submittedName>
        <fullName evidence="3">Uncharacterized protein</fullName>
    </submittedName>
</protein>
<name>A0A161ZJG0_DAUCS</name>
<accession>A0A161ZJG0</accession>
<dbReference type="PANTHER" id="PTHR31170">
    <property type="entry name" value="BNAC04G53230D PROTEIN"/>
    <property type="match status" value="1"/>
</dbReference>
<keyword evidence="2" id="KW-1133">Transmembrane helix</keyword>
<keyword evidence="5" id="KW-1185">Reference proteome</keyword>
<dbReference type="PANTHER" id="PTHR31170:SF20">
    <property type="entry name" value="DUF247 DOMAIN PROTEIN"/>
    <property type="match status" value="1"/>
</dbReference>
<dbReference type="InterPro" id="IPR004158">
    <property type="entry name" value="DUF247_pln"/>
</dbReference>
<proteinExistence type="predicted"/>
<feature type="compositionally biased region" description="Basic and acidic residues" evidence="1">
    <location>
        <begin position="7"/>
        <end position="28"/>
    </location>
</feature>
<organism evidence="3">
    <name type="scientific">Daucus carota subsp. sativus</name>
    <name type="common">Carrot</name>
    <dbReference type="NCBI Taxonomy" id="79200"/>
    <lineage>
        <taxon>Eukaryota</taxon>
        <taxon>Viridiplantae</taxon>
        <taxon>Streptophyta</taxon>
        <taxon>Embryophyta</taxon>
        <taxon>Tracheophyta</taxon>
        <taxon>Spermatophyta</taxon>
        <taxon>Magnoliopsida</taxon>
        <taxon>eudicotyledons</taxon>
        <taxon>Gunneridae</taxon>
        <taxon>Pentapetalae</taxon>
        <taxon>asterids</taxon>
        <taxon>campanulids</taxon>
        <taxon>Apiales</taxon>
        <taxon>Apiaceae</taxon>
        <taxon>Apioideae</taxon>
        <taxon>Scandiceae</taxon>
        <taxon>Daucinae</taxon>
        <taxon>Daucus</taxon>
        <taxon>Daucus sect. Daucus</taxon>
    </lineage>
</organism>
<keyword evidence="2" id="KW-0472">Membrane</keyword>
<dbReference type="Gramene" id="KZM87132">
    <property type="protein sequence ID" value="KZM87132"/>
    <property type="gene ID" value="DCAR_024266"/>
</dbReference>
<evidence type="ECO:0000313" key="5">
    <source>
        <dbReference type="Proteomes" id="UP000077755"/>
    </source>
</evidence>
<dbReference type="EMBL" id="LNRQ01000007">
    <property type="protein sequence ID" value="KZM87132.1"/>
    <property type="molecule type" value="Genomic_DNA"/>
</dbReference>
<gene>
    <name evidence="3" type="ORF">DCAR_024266</name>
    <name evidence="4" type="ORF">DCAR_0728040</name>
</gene>
<sequence>MTNLNKESNHQIHIDVDTNNKEFDEKSEGQSLKSSLEKELKAIKKHYGFIYKVSEKYRNIKEESYTPCVVSIGPLHHGKSHLQAMEGCKLRCLKQLLDEYKSETDLKKLSDFANDQETMVRACYQDFKAKEFSKMILLDGIFIITLFLQDNPRLRKVAKHVSTTLSDNSWMASDVKHDMLLVENQLPFFFIESLLEQLDYRPPFPLENIFNYFKDVGITGRLEDKIPENENPPLHLVDFLLILHTPASSVPEPGQSRDEQSPSPTDMNPGRSRDDQTLFGRRYSRLLNLYRRRTSIPADVEPMQSHKFQFTKSTSELRQAGVCFDTLSSKELLKVSFNKITGQLKLPQLTVTDTTETLFRNLIAFEQSQHQKYIASYIIFIDGLINTDMDVKLLVKHGIIDNKLGENQLVADMFNNLHKEVIKDRRHFYFADVCNDLNEYSKDFFHQFRSSCFKWKLILRNKYFNNPWSAISFIAATILVVLAIIQTACAVAELKDQMNNSPPRSSV</sequence>
<feature type="region of interest" description="Disordered" evidence="1">
    <location>
        <begin position="1"/>
        <end position="30"/>
    </location>
</feature>
<dbReference type="EMBL" id="CP093349">
    <property type="protein sequence ID" value="WOH08596.1"/>
    <property type="molecule type" value="Genomic_DNA"/>
</dbReference>
<keyword evidence="2" id="KW-0812">Transmembrane</keyword>
<evidence type="ECO:0000313" key="3">
    <source>
        <dbReference type="EMBL" id="KZM87132.1"/>
    </source>
</evidence>
<reference evidence="4" key="2">
    <citation type="submission" date="2022-03" db="EMBL/GenBank/DDBJ databases">
        <title>Draft title - Genomic analysis of global carrot germplasm unveils the trajectory of domestication and the origin of high carotenoid orange carrot.</title>
        <authorList>
            <person name="Iorizzo M."/>
            <person name="Ellison S."/>
            <person name="Senalik D."/>
            <person name="Macko-Podgorni A."/>
            <person name="Grzebelus D."/>
            <person name="Bostan H."/>
            <person name="Rolling W."/>
            <person name="Curaba J."/>
            <person name="Simon P."/>
        </authorList>
    </citation>
    <scope>NUCLEOTIDE SEQUENCE</scope>
    <source>
        <tissue evidence="4">Leaf</tissue>
    </source>
</reference>
<evidence type="ECO:0000313" key="4">
    <source>
        <dbReference type="EMBL" id="WOH08596.1"/>
    </source>
</evidence>
<dbReference type="Proteomes" id="UP000077755">
    <property type="component" value="Chromosome 7"/>
</dbReference>
<reference evidence="3" key="1">
    <citation type="journal article" date="2016" name="Nat. Genet.">
        <title>A high-quality carrot genome assembly provides new insights into carotenoid accumulation and asterid genome evolution.</title>
        <authorList>
            <person name="Iorizzo M."/>
            <person name="Ellison S."/>
            <person name="Senalik D."/>
            <person name="Zeng P."/>
            <person name="Satapoomin P."/>
            <person name="Huang J."/>
            <person name="Bowman M."/>
            <person name="Iovene M."/>
            <person name="Sanseverino W."/>
            <person name="Cavagnaro P."/>
            <person name="Yildiz M."/>
            <person name="Macko-Podgorni A."/>
            <person name="Moranska E."/>
            <person name="Grzebelus E."/>
            <person name="Grzebelus D."/>
            <person name="Ashrafi H."/>
            <person name="Zheng Z."/>
            <person name="Cheng S."/>
            <person name="Spooner D."/>
            <person name="Van Deynze A."/>
            <person name="Simon P."/>
        </authorList>
    </citation>
    <scope>NUCLEOTIDE SEQUENCE [LARGE SCALE GENOMIC DNA]</scope>
    <source>
        <tissue evidence="3">Leaf</tissue>
    </source>
</reference>
<dbReference type="KEGG" id="dcr:108195376"/>
<dbReference type="OMA" id="RAIECEA"/>
<feature type="region of interest" description="Disordered" evidence="1">
    <location>
        <begin position="250"/>
        <end position="276"/>
    </location>
</feature>
<dbReference type="Pfam" id="PF03140">
    <property type="entry name" value="DUF247"/>
    <property type="match status" value="1"/>
</dbReference>